<feature type="domain" description="HTH merR-type" evidence="2">
    <location>
        <begin position="1"/>
        <end position="69"/>
    </location>
</feature>
<dbReference type="GO" id="GO:0003700">
    <property type="term" value="F:DNA-binding transcription factor activity"/>
    <property type="evidence" value="ECO:0007669"/>
    <property type="project" value="InterPro"/>
</dbReference>
<dbReference type="SUPFAM" id="SSF46955">
    <property type="entry name" value="Putative DNA-binding domain"/>
    <property type="match status" value="1"/>
</dbReference>
<dbReference type="Proteomes" id="UP000271031">
    <property type="component" value="Unassembled WGS sequence"/>
</dbReference>
<evidence type="ECO:0000256" key="1">
    <source>
        <dbReference type="ARBA" id="ARBA00023125"/>
    </source>
</evidence>
<reference evidence="3 4" key="1">
    <citation type="submission" date="2018-10" db="EMBL/GenBank/DDBJ databases">
        <title>Phylogenomics of Brevibacillus.</title>
        <authorList>
            <person name="Dunlap C."/>
        </authorList>
    </citation>
    <scope>NUCLEOTIDE SEQUENCE [LARGE SCALE GENOMIC DNA]</scope>
    <source>
        <strain evidence="3 4">JCM 15716</strain>
    </source>
</reference>
<dbReference type="AlphaFoldDB" id="A0A3M8CU40"/>
<proteinExistence type="predicted"/>
<dbReference type="Gene3D" id="1.10.1660.10">
    <property type="match status" value="1"/>
</dbReference>
<dbReference type="SMART" id="SM00422">
    <property type="entry name" value="HTH_MERR"/>
    <property type="match status" value="1"/>
</dbReference>
<organism evidence="3 4">
    <name type="scientific">Brevibacillus fluminis</name>
    <dbReference type="NCBI Taxonomy" id="511487"/>
    <lineage>
        <taxon>Bacteria</taxon>
        <taxon>Bacillati</taxon>
        <taxon>Bacillota</taxon>
        <taxon>Bacilli</taxon>
        <taxon>Bacillales</taxon>
        <taxon>Paenibacillaceae</taxon>
        <taxon>Brevibacillus</taxon>
    </lineage>
</organism>
<protein>
    <submittedName>
        <fullName evidence="3">MerR family transcriptional regulator</fullName>
    </submittedName>
</protein>
<dbReference type="PANTHER" id="PTHR30204">
    <property type="entry name" value="REDOX-CYCLING DRUG-SENSING TRANSCRIPTIONAL ACTIVATOR SOXR"/>
    <property type="match status" value="1"/>
</dbReference>
<dbReference type="InterPro" id="IPR009061">
    <property type="entry name" value="DNA-bd_dom_put_sf"/>
</dbReference>
<dbReference type="GO" id="GO:0003677">
    <property type="term" value="F:DNA binding"/>
    <property type="evidence" value="ECO:0007669"/>
    <property type="project" value="UniProtKB-KW"/>
</dbReference>
<dbReference type="InterPro" id="IPR000551">
    <property type="entry name" value="MerR-type_HTH_dom"/>
</dbReference>
<dbReference type="PANTHER" id="PTHR30204:SF83">
    <property type="entry name" value="TRANSCRIPTIONAL REGULATOR, MERR FAMILY"/>
    <property type="match status" value="1"/>
</dbReference>
<keyword evidence="4" id="KW-1185">Reference proteome</keyword>
<dbReference type="PROSITE" id="PS50937">
    <property type="entry name" value="HTH_MERR_2"/>
    <property type="match status" value="1"/>
</dbReference>
<evidence type="ECO:0000259" key="2">
    <source>
        <dbReference type="PROSITE" id="PS50937"/>
    </source>
</evidence>
<evidence type="ECO:0000313" key="4">
    <source>
        <dbReference type="Proteomes" id="UP000271031"/>
    </source>
</evidence>
<dbReference type="CDD" id="cd01109">
    <property type="entry name" value="HTH_YyaN"/>
    <property type="match status" value="1"/>
</dbReference>
<dbReference type="RefSeq" id="WP_122921673.1">
    <property type="nucleotide sequence ID" value="NZ_RHHQ01000031.1"/>
</dbReference>
<comment type="caution">
    <text evidence="3">The sequence shown here is derived from an EMBL/GenBank/DDBJ whole genome shotgun (WGS) entry which is preliminary data.</text>
</comment>
<dbReference type="OrthoDB" id="9811174at2"/>
<dbReference type="PRINTS" id="PR00040">
    <property type="entry name" value="HTHMERR"/>
</dbReference>
<evidence type="ECO:0000313" key="3">
    <source>
        <dbReference type="EMBL" id="RNB78777.1"/>
    </source>
</evidence>
<accession>A0A3M8CU40</accession>
<name>A0A3M8CU40_9BACL</name>
<dbReference type="EMBL" id="RHHQ01000031">
    <property type="protein sequence ID" value="RNB78777.1"/>
    <property type="molecule type" value="Genomic_DNA"/>
</dbReference>
<dbReference type="InterPro" id="IPR047057">
    <property type="entry name" value="MerR_fam"/>
</dbReference>
<keyword evidence="1" id="KW-0238">DNA-binding</keyword>
<gene>
    <name evidence="3" type="ORF">EDM56_30360</name>
</gene>
<sequence length="147" mass="16781">MNIKEAAERTGLSAHTIRFYERSGLFPKIKRTAGGVRIFSEADIQFLLFLTALKKTGLSLESMAAFTQDGCILQRLEAGNMPQEPVRQRLTILKSHQQALLEQQREIAALIELVGQKIDYYEAYLQDDDERETVHDEDGNEHLCKRT</sequence>
<dbReference type="Pfam" id="PF13411">
    <property type="entry name" value="MerR_1"/>
    <property type="match status" value="1"/>
</dbReference>